<proteinExistence type="predicted"/>
<organism evidence="2 3">
    <name type="scientific">Vespula pensylvanica</name>
    <name type="common">Western yellow jacket</name>
    <name type="synonym">Wasp</name>
    <dbReference type="NCBI Taxonomy" id="30213"/>
    <lineage>
        <taxon>Eukaryota</taxon>
        <taxon>Metazoa</taxon>
        <taxon>Ecdysozoa</taxon>
        <taxon>Arthropoda</taxon>
        <taxon>Hexapoda</taxon>
        <taxon>Insecta</taxon>
        <taxon>Pterygota</taxon>
        <taxon>Neoptera</taxon>
        <taxon>Endopterygota</taxon>
        <taxon>Hymenoptera</taxon>
        <taxon>Apocrita</taxon>
        <taxon>Aculeata</taxon>
        <taxon>Vespoidea</taxon>
        <taxon>Vespidae</taxon>
        <taxon>Vespinae</taxon>
        <taxon>Vespula</taxon>
    </lineage>
</organism>
<evidence type="ECO:0000313" key="3">
    <source>
        <dbReference type="Proteomes" id="UP000600918"/>
    </source>
</evidence>
<gene>
    <name evidence="2" type="ORF">H0235_017718</name>
</gene>
<dbReference type="Proteomes" id="UP000600918">
    <property type="component" value="Unassembled WGS sequence"/>
</dbReference>
<protein>
    <submittedName>
        <fullName evidence="2">Uncharacterized protein</fullName>
    </submittedName>
</protein>
<evidence type="ECO:0000313" key="2">
    <source>
        <dbReference type="EMBL" id="KAF7390556.1"/>
    </source>
</evidence>
<keyword evidence="3" id="KW-1185">Reference proteome</keyword>
<dbReference type="EMBL" id="JACSDY010000023">
    <property type="protein sequence ID" value="KAF7390556.1"/>
    <property type="molecule type" value="Genomic_DNA"/>
</dbReference>
<comment type="caution">
    <text evidence="2">The sequence shown here is derived from an EMBL/GenBank/DDBJ whole genome shotgun (WGS) entry which is preliminary data.</text>
</comment>
<evidence type="ECO:0000256" key="1">
    <source>
        <dbReference type="SAM" id="MobiDB-lite"/>
    </source>
</evidence>
<sequence>MVAMMAMAMAMATSNERMKLFKGNWIALVILSWILVPLTIPSILHGPSLLTFATRTTPGDGIRRGLLRPMETLARSDDDDDDEDEDEDEDDQNEEMASQSAADAAVAFTGSGARVDADADADADGDGGSS</sequence>
<accession>A0A834JS52</accession>
<dbReference type="AlphaFoldDB" id="A0A834JS52"/>
<feature type="compositionally biased region" description="Acidic residues" evidence="1">
    <location>
        <begin position="77"/>
        <end position="94"/>
    </location>
</feature>
<feature type="region of interest" description="Disordered" evidence="1">
    <location>
        <begin position="55"/>
        <end position="104"/>
    </location>
</feature>
<reference evidence="2" key="1">
    <citation type="journal article" date="2020" name="G3 (Bethesda)">
        <title>High-Quality Assemblies for Three Invasive Social Wasps from the &lt;i&gt;Vespula&lt;/i&gt; Genus.</title>
        <authorList>
            <person name="Harrop T.W.R."/>
            <person name="Guhlin J."/>
            <person name="McLaughlin G.M."/>
            <person name="Permina E."/>
            <person name="Stockwell P."/>
            <person name="Gilligan J."/>
            <person name="Le Lec M.F."/>
            <person name="Gruber M.A.M."/>
            <person name="Quinn O."/>
            <person name="Lovegrove M."/>
            <person name="Duncan E.J."/>
            <person name="Remnant E.J."/>
            <person name="Van Eeckhoven J."/>
            <person name="Graham B."/>
            <person name="Knapp R.A."/>
            <person name="Langford K.W."/>
            <person name="Kronenberg Z."/>
            <person name="Press M.O."/>
            <person name="Eacker S.M."/>
            <person name="Wilson-Rankin E.E."/>
            <person name="Purcell J."/>
            <person name="Lester P.J."/>
            <person name="Dearden P.K."/>
        </authorList>
    </citation>
    <scope>NUCLEOTIDE SEQUENCE</scope>
    <source>
        <strain evidence="2">Volc-1</strain>
    </source>
</reference>
<name>A0A834JS52_VESPE</name>